<keyword evidence="1" id="KW-0645">Protease</keyword>
<dbReference type="InterPro" id="IPR020568">
    <property type="entry name" value="Ribosomal_Su5_D2-typ_SF"/>
</dbReference>
<reference evidence="4" key="1">
    <citation type="submission" date="2021-03" db="EMBL/GenBank/DDBJ databases">
        <title>Antimicrobial resistance genes in bacteria isolated from Japanese honey, and their potential for conferring macrolide and lincosamide resistance in the American foulbrood pathogen Paenibacillus larvae.</title>
        <authorList>
            <person name="Okamoto M."/>
            <person name="Kumagai M."/>
            <person name="Kanamori H."/>
            <person name="Takamatsu D."/>
        </authorList>
    </citation>
    <scope>NUCLEOTIDE SEQUENCE</scope>
    <source>
        <strain evidence="4">J40TS1</strain>
    </source>
</reference>
<keyword evidence="2" id="KW-0472">Membrane</keyword>
<dbReference type="Gene3D" id="3.30.230.10">
    <property type="match status" value="1"/>
</dbReference>
<comment type="caution">
    <text evidence="4">The sequence shown here is derived from an EMBL/GenBank/DDBJ whole genome shotgun (WGS) entry which is preliminary data.</text>
</comment>
<evidence type="ECO:0000256" key="2">
    <source>
        <dbReference type="SAM" id="Phobius"/>
    </source>
</evidence>
<evidence type="ECO:0000313" key="4">
    <source>
        <dbReference type="EMBL" id="GIP14505.1"/>
    </source>
</evidence>
<dbReference type="GO" id="GO:0004176">
    <property type="term" value="F:ATP-dependent peptidase activity"/>
    <property type="evidence" value="ECO:0007669"/>
    <property type="project" value="UniProtKB-UniRule"/>
</dbReference>
<proteinExistence type="inferred from homology"/>
<dbReference type="GO" id="GO:0030163">
    <property type="term" value="P:protein catabolic process"/>
    <property type="evidence" value="ECO:0007669"/>
    <property type="project" value="InterPro"/>
</dbReference>
<dbReference type="Pfam" id="PF05362">
    <property type="entry name" value="Lon_C"/>
    <property type="match status" value="1"/>
</dbReference>
<comment type="similarity">
    <text evidence="1">Belongs to the peptidase S16 family.</text>
</comment>
<dbReference type="GO" id="GO:0004252">
    <property type="term" value="F:serine-type endopeptidase activity"/>
    <property type="evidence" value="ECO:0007669"/>
    <property type="project" value="UniProtKB-UniRule"/>
</dbReference>
<organism evidence="4 5">
    <name type="scientific">Paenibacillus montaniterrae</name>
    <dbReference type="NCBI Taxonomy" id="429341"/>
    <lineage>
        <taxon>Bacteria</taxon>
        <taxon>Bacillati</taxon>
        <taxon>Bacillota</taxon>
        <taxon>Bacilli</taxon>
        <taxon>Bacillales</taxon>
        <taxon>Paenibacillaceae</taxon>
        <taxon>Paenibacillus</taxon>
    </lineage>
</organism>
<sequence>MKRSYIHYRAVIITSLLTFAIMLVLLYAPSPFVVTKPGIAVPTNSYIQLAASSQPPSGSFGQGQQGANGEGELLLTAVMLETPSIWKSLGALFAPSKDVKLKRDVLGGASLEEYVEHVTTIMQNSHHNALEAAYRYLHIPYSIEPQAVIVQQSKSRILSTAALKAGDKIVAGVHADGERTSINSIEQLAQWLRLLEGQNQAALVIERDQTERQLDISLAKLDKALSDERLATEVLDVASFIEQRAVIPEDERYKLEIATDNIGGPSAGLVLALTIIDKLTEGDLTKGKRIAVTGTINAEGKVGLIGGVVQKVYATSKQGAHLFIVPKGNEQEAKRTVKRIGSKMEIAGVSSLEEAIAIISSLQ</sequence>
<keyword evidence="2" id="KW-1133">Transmembrane helix</keyword>
<dbReference type="InterPro" id="IPR014721">
    <property type="entry name" value="Ribsml_uS5_D2-typ_fold_subgr"/>
</dbReference>
<accession>A0A919YJB8</accession>
<dbReference type="Proteomes" id="UP000683139">
    <property type="component" value="Unassembled WGS sequence"/>
</dbReference>
<dbReference type="InterPro" id="IPR008269">
    <property type="entry name" value="Lon_proteolytic"/>
</dbReference>
<dbReference type="GO" id="GO:0005524">
    <property type="term" value="F:ATP binding"/>
    <property type="evidence" value="ECO:0007669"/>
    <property type="project" value="InterPro"/>
</dbReference>
<dbReference type="SUPFAM" id="SSF54211">
    <property type="entry name" value="Ribosomal protein S5 domain 2-like"/>
    <property type="match status" value="1"/>
</dbReference>
<feature type="domain" description="Lon proteolytic" evidence="3">
    <location>
        <begin position="261"/>
        <end position="362"/>
    </location>
</feature>
<comment type="catalytic activity">
    <reaction evidence="1">
        <text>Hydrolysis of proteins in presence of ATP.</text>
        <dbReference type="EC" id="3.4.21.53"/>
    </reaction>
</comment>
<dbReference type="AlphaFoldDB" id="A0A919YJB8"/>
<gene>
    <name evidence="4" type="ORF">J40TS1_01470</name>
</gene>
<evidence type="ECO:0000259" key="3">
    <source>
        <dbReference type="PROSITE" id="PS51786"/>
    </source>
</evidence>
<dbReference type="PROSITE" id="PS51786">
    <property type="entry name" value="LON_PROTEOLYTIC"/>
    <property type="match status" value="1"/>
</dbReference>
<keyword evidence="1" id="KW-0378">Hydrolase</keyword>
<evidence type="ECO:0000256" key="1">
    <source>
        <dbReference type="PROSITE-ProRule" id="PRU01122"/>
    </source>
</evidence>
<dbReference type="PANTHER" id="PTHR10046">
    <property type="entry name" value="ATP DEPENDENT LON PROTEASE FAMILY MEMBER"/>
    <property type="match status" value="1"/>
</dbReference>
<feature type="active site" evidence="1">
    <location>
        <position position="266"/>
    </location>
</feature>
<name>A0A919YJB8_9BACL</name>
<dbReference type="GO" id="GO:0006508">
    <property type="term" value="P:proteolysis"/>
    <property type="evidence" value="ECO:0007669"/>
    <property type="project" value="UniProtKB-KW"/>
</dbReference>
<keyword evidence="2" id="KW-0812">Transmembrane</keyword>
<keyword evidence="5" id="KW-1185">Reference proteome</keyword>
<dbReference type="EMBL" id="BOSE01000001">
    <property type="protein sequence ID" value="GIP14505.1"/>
    <property type="molecule type" value="Genomic_DNA"/>
</dbReference>
<protein>
    <recommendedName>
        <fullName evidence="1">endopeptidase La</fullName>
        <ecNumber evidence="1">3.4.21.53</ecNumber>
    </recommendedName>
</protein>
<dbReference type="RefSeq" id="WP_213512729.1">
    <property type="nucleotide sequence ID" value="NZ_BOSE01000001.1"/>
</dbReference>
<dbReference type="EC" id="3.4.21.53" evidence="1"/>
<feature type="active site" evidence="1">
    <location>
        <position position="311"/>
    </location>
</feature>
<dbReference type="InterPro" id="IPR027065">
    <property type="entry name" value="Lon_Prtase"/>
</dbReference>
<evidence type="ECO:0000313" key="5">
    <source>
        <dbReference type="Proteomes" id="UP000683139"/>
    </source>
</evidence>
<keyword evidence="1" id="KW-0720">Serine protease</keyword>
<feature type="transmembrane region" description="Helical" evidence="2">
    <location>
        <begin position="7"/>
        <end position="28"/>
    </location>
</feature>